<accession>X4ZSZ0</accession>
<dbReference type="EMBL" id="CP004078">
    <property type="protein sequence ID" value="AHV95523.1"/>
    <property type="molecule type" value="Genomic_DNA"/>
</dbReference>
<dbReference type="PATRIC" id="fig|1268072.3.peg.614"/>
<dbReference type="SUPFAM" id="SSF55383">
    <property type="entry name" value="Copper amine oxidase, domain N"/>
    <property type="match status" value="1"/>
</dbReference>
<keyword evidence="4" id="KW-1185">Reference proteome</keyword>
<dbReference type="PANTHER" id="PTHR10587:SF125">
    <property type="entry name" value="POLYSACCHARIDE DEACETYLASE YHEN-RELATED"/>
    <property type="match status" value="1"/>
</dbReference>
<dbReference type="InterPro" id="IPR012854">
    <property type="entry name" value="Cu_amine_oxidase-like_N"/>
</dbReference>
<dbReference type="GO" id="GO:0016810">
    <property type="term" value="F:hydrolase activity, acting on carbon-nitrogen (but not peptide) bonds"/>
    <property type="evidence" value="ECO:0007669"/>
    <property type="project" value="InterPro"/>
</dbReference>
<feature type="domain" description="NodB homology" evidence="2">
    <location>
        <begin position="137"/>
        <end position="322"/>
    </location>
</feature>
<dbReference type="PANTHER" id="PTHR10587">
    <property type="entry name" value="GLYCOSYL TRANSFERASE-RELATED"/>
    <property type="match status" value="1"/>
</dbReference>
<dbReference type="STRING" id="1268072.PSAB_02935"/>
<protein>
    <submittedName>
        <fullName evidence="3">Polysaccharide deacetylase</fullName>
    </submittedName>
</protein>
<sequence>MLEVENMAWKKRGISRRTAVRLVLAAAVLAAALIYREAGLNPFGKESAGLHDADGGGGAIDKGGPLSDSSQAPASTGAPKGQAISGLPIGGGAGSSPDVRLALPSHSQWSAVSRISAASGHPVKAAAAAVRTGARPKTVYLTFDDGPSAVTPKVLEILNRERVKATFFVLGNEAETHPEWINAIREQGSSIGNHTYDHNYKELYSGFTRFWSQIKKTEETIRLITGTRPQLVRAPGGTFGHFDDTYFQLMKQAGYRVTDWTVDSGDSKRRGVPASEITKNSIPDTKASKVILLLHDGAGHEQSAKALPDIIKRYKAAGYVFKTLDAAAEPVQFKAHPGKSGKGRIKPAEAWIEANVLPNAALFASGKKLVVEAGMLQASLQPGEYRVEDGRYIVPLRSVVERFGGRVSWSAGTHSGQAELNGRKITADTASGRLTLTGAGPEQEAISSGVVLDGGAIWLPLRDLLEATGHPLLGVANEPEARTLKAS</sequence>
<organism evidence="3 4">
    <name type="scientific">Paenibacillus sabinae T27</name>
    <dbReference type="NCBI Taxonomy" id="1268072"/>
    <lineage>
        <taxon>Bacteria</taxon>
        <taxon>Bacillati</taxon>
        <taxon>Bacillota</taxon>
        <taxon>Bacilli</taxon>
        <taxon>Bacillales</taxon>
        <taxon>Paenibacillaceae</taxon>
        <taxon>Paenibacillus</taxon>
    </lineage>
</organism>
<evidence type="ECO:0000313" key="4">
    <source>
        <dbReference type="Proteomes" id="UP000019772"/>
    </source>
</evidence>
<dbReference type="eggNOG" id="COG0726">
    <property type="taxonomic scope" value="Bacteria"/>
</dbReference>
<evidence type="ECO:0000259" key="2">
    <source>
        <dbReference type="PROSITE" id="PS51677"/>
    </source>
</evidence>
<name>X4ZSZ0_9BACL</name>
<dbReference type="Gene3D" id="3.20.20.370">
    <property type="entry name" value="Glycoside hydrolase/deacetylase"/>
    <property type="match status" value="1"/>
</dbReference>
<dbReference type="InterPro" id="IPR002509">
    <property type="entry name" value="NODB_dom"/>
</dbReference>
<dbReference type="AlphaFoldDB" id="X4ZSZ0"/>
<dbReference type="Pfam" id="PF07833">
    <property type="entry name" value="Cu_amine_oxidN1"/>
    <property type="match status" value="1"/>
</dbReference>
<dbReference type="GO" id="GO:0005975">
    <property type="term" value="P:carbohydrate metabolic process"/>
    <property type="evidence" value="ECO:0007669"/>
    <property type="project" value="InterPro"/>
</dbReference>
<dbReference type="SUPFAM" id="SSF88713">
    <property type="entry name" value="Glycoside hydrolase/deacetylase"/>
    <property type="match status" value="1"/>
</dbReference>
<dbReference type="InterPro" id="IPR011330">
    <property type="entry name" value="Glyco_hydro/deAcase_b/a-brl"/>
</dbReference>
<evidence type="ECO:0000256" key="1">
    <source>
        <dbReference type="SAM" id="MobiDB-lite"/>
    </source>
</evidence>
<dbReference type="Proteomes" id="UP000019772">
    <property type="component" value="Chromosome"/>
</dbReference>
<dbReference type="PROSITE" id="PS51677">
    <property type="entry name" value="NODB"/>
    <property type="match status" value="1"/>
</dbReference>
<dbReference type="Pfam" id="PF01522">
    <property type="entry name" value="Polysacc_deac_1"/>
    <property type="match status" value="1"/>
</dbReference>
<dbReference type="KEGG" id="psab:PSAB_02935"/>
<evidence type="ECO:0000313" key="3">
    <source>
        <dbReference type="EMBL" id="AHV95523.1"/>
    </source>
</evidence>
<dbReference type="HOGENOM" id="CLU_045819_0_0_9"/>
<reference evidence="3 4" key="1">
    <citation type="journal article" date="2014" name="PLoS Genet.">
        <title>Comparative Genomic Analysis of N2-Fixing and Non-N2-Fixing Paenibacillus spp.: Organization, Evolution and Expression of the Nitrogen Fixation Genes.</title>
        <authorList>
            <person name="Xie J.B."/>
            <person name="Du Z."/>
            <person name="Bai L."/>
            <person name="Tian C."/>
            <person name="Zhang Y."/>
            <person name="Xie J.Y."/>
            <person name="Wang T."/>
            <person name="Liu X."/>
            <person name="Chen X."/>
            <person name="Cheng Q."/>
            <person name="Chen S."/>
            <person name="Li J."/>
        </authorList>
    </citation>
    <scope>NUCLEOTIDE SEQUENCE [LARGE SCALE GENOMIC DNA]</scope>
    <source>
        <strain evidence="3 4">T27</strain>
    </source>
</reference>
<dbReference type="InterPro" id="IPR050248">
    <property type="entry name" value="Polysacc_deacetylase_ArnD"/>
</dbReference>
<proteinExistence type="predicted"/>
<dbReference type="CDD" id="cd10944">
    <property type="entry name" value="CE4_SmPgdA_like"/>
    <property type="match status" value="1"/>
</dbReference>
<gene>
    <name evidence="3" type="ORF">PSAB_02935</name>
</gene>
<dbReference type="InterPro" id="IPR036582">
    <property type="entry name" value="Mao_N_sf"/>
</dbReference>
<feature type="region of interest" description="Disordered" evidence="1">
    <location>
        <begin position="52"/>
        <end position="89"/>
    </location>
</feature>